<evidence type="ECO:0000313" key="3">
    <source>
        <dbReference type="Proteomes" id="UP000504630"/>
    </source>
</evidence>
<keyword evidence="3" id="KW-1185">Reference proteome</keyword>
<dbReference type="PANTHER" id="PTHR47236">
    <property type="entry name" value="GENE, 32742-RELATED-RELATED"/>
    <property type="match status" value="1"/>
</dbReference>
<dbReference type="RefSeq" id="XP_029302540.1">
    <property type="nucleotide sequence ID" value="XM_029446680.1"/>
</dbReference>
<evidence type="ECO:0000313" key="4">
    <source>
        <dbReference type="RefSeq" id="XP_029302540.1"/>
    </source>
</evidence>
<feature type="region of interest" description="Disordered" evidence="1">
    <location>
        <begin position="667"/>
        <end position="690"/>
    </location>
</feature>
<evidence type="ECO:0000256" key="2">
    <source>
        <dbReference type="SAM" id="Phobius"/>
    </source>
</evidence>
<sequence length="690" mass="77091">MLIFHLTINHTDRHLSHFPVYQKDHLFNSNPSWDFGAFRRLQILMKQTSFNSTRFAHVFSETGKYVFVDSAVPEWSMVVVVSEEGTECDPRASVFQPMTPAQLVKYGIVKQHRLNLLPDWGVIAGILSLLLVVVVVLTTTVLVLRPGKVKLVSQWRVKPKWRSLGEPFCPMDCVCSADSQGGFLGSRGVGEGAEAEEPAVSKGGNVSGCFDLEELNVKTLYDKLEDQNLHIASQLARHRKDTQEFYRNICQQTETLKNIFDNMDHKKLSLLKELIVHNAMRDKPSNSPRGSNSQAEASIALLGAVLRSVDALLCRLTGEAWQNQDLPGPPYCHTASHDARECEPQAGYTQPGDTNMCYTQFSSMNMTKTEPVHLQSTAPCLSEHDLSKLVSISPLFKTLQEIQQSLQNLNTAESNQLLHNAATDNSVHHDGKLIPTALDNLSPQHSAVFLFGCQVMQLLANCPLFPSVLLLMAKSIPASSSSYNEVLLAHCSRDFYFDATNQILYLSEAKLQHVGHFIATILQSMAYIASGSKPHNFMKALHEAISAVSLQLFNMSFQWNTVESKSDASEHHSAFVEEFLNIRVPTEAQFTDHLLASRLKKYKYFKLEQLVTNLKQTSTEDTDTGLPPKGTPMQMSCVEEEIDRMSESFLQLSMQLQKRAQMSTWLKEREKSAGNLSARATPISSAKPES</sequence>
<dbReference type="PANTHER" id="PTHR47236:SF4">
    <property type="entry name" value="GENE 9195-RELATED"/>
    <property type="match status" value="1"/>
</dbReference>
<dbReference type="KEGG" id="cgob:115017936"/>
<accession>A0A6J2QZE3</accession>
<organism evidence="3 4">
    <name type="scientific">Cottoperca gobio</name>
    <name type="common">Frogmouth</name>
    <name type="synonym">Aphritis gobio</name>
    <dbReference type="NCBI Taxonomy" id="56716"/>
    <lineage>
        <taxon>Eukaryota</taxon>
        <taxon>Metazoa</taxon>
        <taxon>Chordata</taxon>
        <taxon>Craniata</taxon>
        <taxon>Vertebrata</taxon>
        <taxon>Euteleostomi</taxon>
        <taxon>Actinopterygii</taxon>
        <taxon>Neopterygii</taxon>
        <taxon>Teleostei</taxon>
        <taxon>Neoteleostei</taxon>
        <taxon>Acanthomorphata</taxon>
        <taxon>Eupercaria</taxon>
        <taxon>Perciformes</taxon>
        <taxon>Notothenioidei</taxon>
        <taxon>Bovichtidae</taxon>
        <taxon>Cottoperca</taxon>
    </lineage>
</organism>
<evidence type="ECO:0000256" key="1">
    <source>
        <dbReference type="SAM" id="MobiDB-lite"/>
    </source>
</evidence>
<name>A0A6J2QZE3_COTGO</name>
<dbReference type="AlphaFoldDB" id="A0A6J2QZE3"/>
<dbReference type="Proteomes" id="UP000504630">
    <property type="component" value="Chromosome 13"/>
</dbReference>
<dbReference type="InParanoid" id="A0A6J2QZE3"/>
<keyword evidence="2" id="KW-0472">Membrane</keyword>
<protein>
    <submittedName>
        <fullName evidence="4">Uncharacterized protein LOC115017936</fullName>
    </submittedName>
</protein>
<keyword evidence="2" id="KW-0812">Transmembrane</keyword>
<proteinExistence type="predicted"/>
<reference evidence="4" key="1">
    <citation type="submission" date="2025-08" db="UniProtKB">
        <authorList>
            <consortium name="RefSeq"/>
        </authorList>
    </citation>
    <scope>IDENTIFICATION</scope>
</reference>
<feature type="transmembrane region" description="Helical" evidence="2">
    <location>
        <begin position="120"/>
        <end position="144"/>
    </location>
</feature>
<dbReference type="OrthoDB" id="439917at2759"/>
<keyword evidence="2" id="KW-1133">Transmembrane helix</keyword>
<dbReference type="GeneID" id="115017936"/>
<gene>
    <name evidence="4" type="primary">LOC115017936</name>
</gene>